<dbReference type="PANTHER" id="PTHR43546:SF7">
    <property type="entry name" value="METALLO-BETA-LACTAMASE DOMAIN-CONTAINING PROTEIN"/>
    <property type="match status" value="1"/>
</dbReference>
<dbReference type="Gene3D" id="3.60.15.10">
    <property type="entry name" value="Ribonuclease Z/Hydroxyacylglutathione hydrolase-like"/>
    <property type="match status" value="1"/>
</dbReference>
<name>A0AA37GIR8_9PEZI</name>
<keyword evidence="2" id="KW-1185">Reference proteome</keyword>
<sequence length="67" mass="7930">MDAKQGMQLIKLVDPDVTIPIHYDDYNVFLSPLEDFKNEVDAESKKDKVVYLDRGEHYRFKVRDGKR</sequence>
<accession>A0AA37GIR8</accession>
<proteinExistence type="predicted"/>
<protein>
    <recommendedName>
        <fullName evidence="3">Zn-dependent hydrolase</fullName>
    </recommendedName>
</protein>
<dbReference type="Proteomes" id="UP001055172">
    <property type="component" value="Unassembled WGS sequence"/>
</dbReference>
<reference evidence="1 2" key="1">
    <citation type="submission" date="2021-07" db="EMBL/GenBank/DDBJ databases">
        <title>Genome data of Colletotrichum spaethianum.</title>
        <authorList>
            <person name="Utami Y.D."/>
            <person name="Hiruma K."/>
        </authorList>
    </citation>
    <scope>NUCLEOTIDE SEQUENCE [LARGE SCALE GENOMIC DNA]</scope>
    <source>
        <strain evidence="1 2">MAFF 242679</strain>
    </source>
</reference>
<dbReference type="PANTHER" id="PTHR43546">
    <property type="entry name" value="UPF0173 METAL-DEPENDENT HYDROLASE MJ1163-RELATED"/>
    <property type="match status" value="1"/>
</dbReference>
<dbReference type="EMBL" id="BPPX01000008">
    <property type="protein sequence ID" value="GJC81695.1"/>
    <property type="molecule type" value="Genomic_DNA"/>
</dbReference>
<dbReference type="AlphaFoldDB" id="A0AA37GIR8"/>
<evidence type="ECO:0008006" key="3">
    <source>
        <dbReference type="Google" id="ProtNLM"/>
    </source>
</evidence>
<dbReference type="InterPro" id="IPR036866">
    <property type="entry name" value="RibonucZ/Hydroxyglut_hydro"/>
</dbReference>
<evidence type="ECO:0000313" key="1">
    <source>
        <dbReference type="EMBL" id="GJC81695.1"/>
    </source>
</evidence>
<organism evidence="1 2">
    <name type="scientific">Colletotrichum liriopes</name>
    <dbReference type="NCBI Taxonomy" id="708192"/>
    <lineage>
        <taxon>Eukaryota</taxon>
        <taxon>Fungi</taxon>
        <taxon>Dikarya</taxon>
        <taxon>Ascomycota</taxon>
        <taxon>Pezizomycotina</taxon>
        <taxon>Sordariomycetes</taxon>
        <taxon>Hypocreomycetidae</taxon>
        <taxon>Glomerellales</taxon>
        <taxon>Glomerellaceae</taxon>
        <taxon>Colletotrichum</taxon>
        <taxon>Colletotrichum spaethianum species complex</taxon>
    </lineage>
</organism>
<gene>
    <name evidence="1" type="ORF">ColLi_04533</name>
</gene>
<dbReference type="InterPro" id="IPR050114">
    <property type="entry name" value="UPF0173_UPF0282_UlaG_hydrolase"/>
</dbReference>
<comment type="caution">
    <text evidence="1">The sequence shown here is derived from an EMBL/GenBank/DDBJ whole genome shotgun (WGS) entry which is preliminary data.</text>
</comment>
<evidence type="ECO:0000313" key="2">
    <source>
        <dbReference type="Proteomes" id="UP001055172"/>
    </source>
</evidence>